<keyword evidence="9" id="KW-1185">Reference proteome</keyword>
<evidence type="ECO:0000256" key="7">
    <source>
        <dbReference type="SAM" id="Phobius"/>
    </source>
</evidence>
<keyword evidence="5 7" id="KW-0472">Membrane</keyword>
<feature type="transmembrane region" description="Helical" evidence="7">
    <location>
        <begin position="208"/>
        <end position="230"/>
    </location>
</feature>
<reference evidence="8 9" key="1">
    <citation type="submission" date="2019-02" db="EMBL/GenBank/DDBJ databases">
        <title>Investigation of anaerobic lignin degradation for improved lignocellulosic biofuels.</title>
        <authorList>
            <person name="Deangelis K."/>
        </authorList>
    </citation>
    <scope>NUCLEOTIDE SEQUENCE [LARGE SCALE GENOMIC DNA]</scope>
    <source>
        <strain evidence="8 9">159R</strain>
    </source>
</reference>
<dbReference type="GO" id="GO:0043190">
    <property type="term" value="C:ATP-binding cassette (ABC) transporter complex"/>
    <property type="evidence" value="ECO:0007669"/>
    <property type="project" value="InterPro"/>
</dbReference>
<evidence type="ECO:0000256" key="6">
    <source>
        <dbReference type="RuleBase" id="RU003943"/>
    </source>
</evidence>
<comment type="similarity">
    <text evidence="2 6">Belongs to the ABC-3 integral membrane protein family.</text>
</comment>
<evidence type="ECO:0000313" key="9">
    <source>
        <dbReference type="Proteomes" id="UP000294555"/>
    </source>
</evidence>
<evidence type="ECO:0000256" key="1">
    <source>
        <dbReference type="ARBA" id="ARBA00004141"/>
    </source>
</evidence>
<dbReference type="InterPro" id="IPR001626">
    <property type="entry name" value="ABC_TroCD"/>
</dbReference>
<dbReference type="Gene3D" id="1.10.3470.10">
    <property type="entry name" value="ABC transporter involved in vitamin B12 uptake, BtuC"/>
    <property type="match status" value="1"/>
</dbReference>
<gene>
    <name evidence="8" type="ORF">EZJ58_1758</name>
</gene>
<dbReference type="Proteomes" id="UP000294555">
    <property type="component" value="Unassembled WGS sequence"/>
</dbReference>
<keyword evidence="3 6" id="KW-0812">Transmembrane</keyword>
<evidence type="ECO:0000256" key="2">
    <source>
        <dbReference type="ARBA" id="ARBA00008034"/>
    </source>
</evidence>
<dbReference type="InterPro" id="IPR037294">
    <property type="entry name" value="ABC_BtuC-like"/>
</dbReference>
<sequence length="277" mass="29071">MFSSIMINTWIVATLVAAVAGFVGFFVVIRSSSFAAHTLPLGTFPGAALASLLGVNTLFGLIAFAGLGVIGISQLGRLGRHEVATALSLVMLLALGTLFLSMSRQYSQQVYALLFGEVLGVSTTEILPVAAIGSLSVAIAAVLFRPLLLCSISPELAEVQGVSSRRMELWFLTILALATALSLPVVGALLVFSLMVGPAAVARTLTDSPLLATLLSVVLSLVTVWTAIALSYLTNWPVGFFVGGLGAIFYGLGRVWRHINTQSRRRAVTCADRTGAC</sequence>
<comment type="caution">
    <text evidence="8">The sequence shown here is derived from an EMBL/GenBank/DDBJ whole genome shotgun (WGS) entry which is preliminary data.</text>
</comment>
<feature type="transmembrane region" description="Helical" evidence="7">
    <location>
        <begin position="7"/>
        <end position="29"/>
    </location>
</feature>
<evidence type="ECO:0000313" key="8">
    <source>
        <dbReference type="EMBL" id="TCL03681.1"/>
    </source>
</evidence>
<feature type="transmembrane region" description="Helical" evidence="7">
    <location>
        <begin position="49"/>
        <end position="72"/>
    </location>
</feature>
<feature type="transmembrane region" description="Helical" evidence="7">
    <location>
        <begin position="84"/>
        <end position="106"/>
    </location>
</feature>
<dbReference type="PANTHER" id="PTHR30477:SF13">
    <property type="entry name" value="IRON TRANSPORT SYSTEM MEMBRANE PROTEIN HI_0360-RELATED"/>
    <property type="match status" value="1"/>
</dbReference>
<dbReference type="AlphaFoldDB" id="A0A4R1NDG7"/>
<keyword evidence="6" id="KW-0813">Transport</keyword>
<evidence type="ECO:0000256" key="5">
    <source>
        <dbReference type="ARBA" id="ARBA00023136"/>
    </source>
</evidence>
<proteinExistence type="inferred from homology"/>
<dbReference type="RefSeq" id="WP_132922526.1">
    <property type="nucleotide sequence ID" value="NZ_SJOI01000001.1"/>
</dbReference>
<dbReference type="GO" id="GO:0010043">
    <property type="term" value="P:response to zinc ion"/>
    <property type="evidence" value="ECO:0007669"/>
    <property type="project" value="TreeGrafter"/>
</dbReference>
<accession>A0A4R1NDG7</accession>
<dbReference type="PANTHER" id="PTHR30477">
    <property type="entry name" value="ABC-TRANSPORTER METAL-BINDING PROTEIN"/>
    <property type="match status" value="1"/>
</dbReference>
<keyword evidence="4 7" id="KW-1133">Transmembrane helix</keyword>
<feature type="transmembrane region" description="Helical" evidence="7">
    <location>
        <begin position="169"/>
        <end position="196"/>
    </location>
</feature>
<dbReference type="OrthoDB" id="2375762at2"/>
<dbReference type="SUPFAM" id="SSF81345">
    <property type="entry name" value="ABC transporter involved in vitamin B12 uptake, BtuC"/>
    <property type="match status" value="1"/>
</dbReference>
<organism evidence="8 9">
    <name type="scientific">Sodalis ligni</name>
    <dbReference type="NCBI Taxonomy" id="2697027"/>
    <lineage>
        <taxon>Bacteria</taxon>
        <taxon>Pseudomonadati</taxon>
        <taxon>Pseudomonadota</taxon>
        <taxon>Gammaproteobacteria</taxon>
        <taxon>Enterobacterales</taxon>
        <taxon>Bruguierivoracaceae</taxon>
        <taxon>Sodalis</taxon>
    </lineage>
</organism>
<comment type="subcellular location">
    <subcellularLocation>
        <location evidence="6">Cell membrane</location>
        <topology evidence="6">Multi-pass membrane protein</topology>
    </subcellularLocation>
    <subcellularLocation>
        <location evidence="1">Membrane</location>
        <topology evidence="1">Multi-pass membrane protein</topology>
    </subcellularLocation>
</comment>
<dbReference type="EMBL" id="SJOI01000001">
    <property type="protein sequence ID" value="TCL03681.1"/>
    <property type="molecule type" value="Genomic_DNA"/>
</dbReference>
<dbReference type="Pfam" id="PF00950">
    <property type="entry name" value="ABC-3"/>
    <property type="match status" value="1"/>
</dbReference>
<evidence type="ECO:0000256" key="3">
    <source>
        <dbReference type="ARBA" id="ARBA00022692"/>
    </source>
</evidence>
<dbReference type="GO" id="GO:0055085">
    <property type="term" value="P:transmembrane transport"/>
    <property type="evidence" value="ECO:0007669"/>
    <property type="project" value="InterPro"/>
</dbReference>
<protein>
    <submittedName>
        <fullName evidence="8">Zinc/manganese transport system permease protein</fullName>
    </submittedName>
</protein>
<feature type="transmembrane region" description="Helical" evidence="7">
    <location>
        <begin position="126"/>
        <end position="148"/>
    </location>
</feature>
<name>A0A4R1NDG7_9GAMM</name>
<evidence type="ECO:0000256" key="4">
    <source>
        <dbReference type="ARBA" id="ARBA00022989"/>
    </source>
</evidence>
<feature type="transmembrane region" description="Helical" evidence="7">
    <location>
        <begin position="237"/>
        <end position="256"/>
    </location>
</feature>